<dbReference type="HAMAP" id="MF_00060">
    <property type="entry name" value="SurE"/>
    <property type="match status" value="1"/>
</dbReference>
<evidence type="ECO:0000256" key="6">
    <source>
        <dbReference type="ARBA" id="ARBA00022801"/>
    </source>
</evidence>
<evidence type="ECO:0000256" key="7">
    <source>
        <dbReference type="HAMAP-Rule" id="MF_00060"/>
    </source>
</evidence>
<dbReference type="GO" id="GO:0046872">
    <property type="term" value="F:metal ion binding"/>
    <property type="evidence" value="ECO:0007669"/>
    <property type="project" value="UniProtKB-UniRule"/>
</dbReference>
<organism evidence="9 10">
    <name type="scientific">Desulfurispirillum indicum (strain ATCC BAA-1389 / DSM 22839 / S5)</name>
    <dbReference type="NCBI Taxonomy" id="653733"/>
    <lineage>
        <taxon>Bacteria</taxon>
        <taxon>Pseudomonadati</taxon>
        <taxon>Chrysiogenota</taxon>
        <taxon>Chrysiogenia</taxon>
        <taxon>Chrysiogenales</taxon>
        <taxon>Chrysiogenaceae</taxon>
        <taxon>Desulfurispirillum</taxon>
    </lineage>
</organism>
<feature type="binding site" evidence="7">
    <location>
        <position position="39"/>
    </location>
    <ligand>
        <name>a divalent metal cation</name>
        <dbReference type="ChEBI" id="CHEBI:60240"/>
    </ligand>
</feature>
<dbReference type="AlphaFoldDB" id="E6W3U3"/>
<dbReference type="GO" id="GO:0008254">
    <property type="term" value="F:3'-nucleotidase activity"/>
    <property type="evidence" value="ECO:0007669"/>
    <property type="project" value="TreeGrafter"/>
</dbReference>
<dbReference type="PANTHER" id="PTHR30457">
    <property type="entry name" value="5'-NUCLEOTIDASE SURE"/>
    <property type="match status" value="1"/>
</dbReference>
<dbReference type="NCBIfam" id="NF001492">
    <property type="entry name" value="PRK00346.2-2"/>
    <property type="match status" value="1"/>
</dbReference>
<dbReference type="Pfam" id="PF01975">
    <property type="entry name" value="SurE"/>
    <property type="match status" value="1"/>
</dbReference>
<sequence length="248" mass="27675">MHILITNDDGIFSCGLQALVDIFAPGNEVTVVAPDTERSAIGHAITISTPLWTEDVEFRGASRAYKTTGTPADCVKLALRGLGIRPDMVISGINKGPNCGSNIIYSGTVSAATEGLLQGIPSFAVSVDDYRKPNYNACHGHLRSLVERLLPFDTGRFLFNINLPSTDADRIQGVRITRQAVSRYRDVFEKRHCPRQREYWWLTGEELEHESAEETDWVAMKQNYISVTPVQFDLTDHESFQVLRNNGF</sequence>
<protein>
    <recommendedName>
        <fullName evidence="7">5'-nucleotidase SurE</fullName>
        <ecNumber evidence="7">3.1.3.5</ecNumber>
    </recommendedName>
    <alternativeName>
        <fullName evidence="7">Nucleoside 5'-monophosphate phosphohydrolase</fullName>
    </alternativeName>
</protein>
<keyword evidence="6 7" id="KW-0378">Hydrolase</keyword>
<evidence type="ECO:0000313" key="9">
    <source>
        <dbReference type="EMBL" id="ADU65811.1"/>
    </source>
</evidence>
<reference evidence="9 10" key="1">
    <citation type="submission" date="2010-12" db="EMBL/GenBank/DDBJ databases">
        <title>Complete sequence of Desulfurispirillum indicum S5.</title>
        <authorList>
            <consortium name="US DOE Joint Genome Institute"/>
            <person name="Lucas S."/>
            <person name="Copeland A."/>
            <person name="Lapidus A."/>
            <person name="Cheng J.-F."/>
            <person name="Goodwin L."/>
            <person name="Pitluck S."/>
            <person name="Chertkov O."/>
            <person name="Held B."/>
            <person name="Detter J.C."/>
            <person name="Han C."/>
            <person name="Tapia R."/>
            <person name="Land M."/>
            <person name="Hauser L."/>
            <person name="Kyrpides N."/>
            <person name="Ivanova N."/>
            <person name="Mikhailova N."/>
            <person name="Haggblom M."/>
            <person name="Rauschenbach I."/>
            <person name="Bini E."/>
            <person name="Woyke T."/>
        </authorList>
    </citation>
    <scope>NUCLEOTIDE SEQUENCE [LARGE SCALE GENOMIC DNA]</scope>
    <source>
        <strain evidence="10">ATCC BAA-1389 / DSM 22839 / S5</strain>
    </source>
</reference>
<dbReference type="KEGG" id="din:Selin_1076"/>
<dbReference type="EC" id="3.1.3.5" evidence="7"/>
<dbReference type="PANTHER" id="PTHR30457:SF12">
    <property type="entry name" value="5'_3'-NUCLEOTIDASE SURE"/>
    <property type="match status" value="1"/>
</dbReference>
<dbReference type="InterPro" id="IPR002828">
    <property type="entry name" value="SurE-like_Pase/nucleotidase"/>
</dbReference>
<dbReference type="HOGENOM" id="CLU_045192_1_0_0"/>
<accession>E6W3U3</accession>
<comment type="cofactor">
    <cofactor evidence="7">
        <name>a divalent metal cation</name>
        <dbReference type="ChEBI" id="CHEBI:60240"/>
    </cofactor>
    <text evidence="7">Binds 1 divalent metal cation per subunit.</text>
</comment>
<feature type="binding site" evidence="7">
    <location>
        <position position="94"/>
    </location>
    <ligand>
        <name>a divalent metal cation</name>
        <dbReference type="ChEBI" id="CHEBI:60240"/>
    </ligand>
</feature>
<comment type="subcellular location">
    <subcellularLocation>
        <location evidence="7">Cytoplasm</location>
    </subcellularLocation>
</comment>
<dbReference type="GO" id="GO:0008253">
    <property type="term" value="F:5'-nucleotidase activity"/>
    <property type="evidence" value="ECO:0007669"/>
    <property type="project" value="UniProtKB-UniRule"/>
</dbReference>
<evidence type="ECO:0000256" key="1">
    <source>
        <dbReference type="ARBA" id="ARBA00000815"/>
    </source>
</evidence>
<dbReference type="NCBIfam" id="TIGR00087">
    <property type="entry name" value="surE"/>
    <property type="match status" value="1"/>
</dbReference>
<dbReference type="STRING" id="653733.Selin_1076"/>
<feature type="binding site" evidence="7">
    <location>
        <position position="8"/>
    </location>
    <ligand>
        <name>a divalent metal cation</name>
        <dbReference type="ChEBI" id="CHEBI:60240"/>
    </ligand>
</feature>
<proteinExistence type="inferred from homology"/>
<dbReference type="eggNOG" id="COG0496">
    <property type="taxonomic scope" value="Bacteria"/>
</dbReference>
<keyword evidence="4 7" id="KW-0479">Metal-binding</keyword>
<dbReference type="RefSeq" id="WP_013505692.1">
    <property type="nucleotide sequence ID" value="NC_014836.1"/>
</dbReference>
<evidence type="ECO:0000256" key="4">
    <source>
        <dbReference type="ARBA" id="ARBA00022723"/>
    </source>
</evidence>
<evidence type="ECO:0000256" key="3">
    <source>
        <dbReference type="ARBA" id="ARBA00022490"/>
    </source>
</evidence>
<gene>
    <name evidence="7" type="primary">surE</name>
    <name evidence="9" type="ordered locus">Selin_1076</name>
</gene>
<dbReference type="Gene3D" id="3.40.1210.10">
    <property type="entry name" value="Survival protein SurE-like phosphatase/nucleotidase"/>
    <property type="match status" value="1"/>
</dbReference>
<dbReference type="NCBIfam" id="NF001490">
    <property type="entry name" value="PRK00346.1-4"/>
    <property type="match status" value="1"/>
</dbReference>
<evidence type="ECO:0000259" key="8">
    <source>
        <dbReference type="Pfam" id="PF01975"/>
    </source>
</evidence>
<evidence type="ECO:0000313" key="10">
    <source>
        <dbReference type="Proteomes" id="UP000002572"/>
    </source>
</evidence>
<dbReference type="EMBL" id="CP002432">
    <property type="protein sequence ID" value="ADU65811.1"/>
    <property type="molecule type" value="Genomic_DNA"/>
</dbReference>
<name>E6W3U3_DESIS</name>
<dbReference type="OrthoDB" id="9780815at2"/>
<dbReference type="GO" id="GO:0000166">
    <property type="term" value="F:nucleotide binding"/>
    <property type="evidence" value="ECO:0007669"/>
    <property type="project" value="UniProtKB-KW"/>
</dbReference>
<dbReference type="InterPro" id="IPR036523">
    <property type="entry name" value="SurE-like_sf"/>
</dbReference>
<feature type="domain" description="Survival protein SurE-like phosphatase/nucleotidase" evidence="8">
    <location>
        <begin position="3"/>
        <end position="185"/>
    </location>
</feature>
<dbReference type="Proteomes" id="UP000002572">
    <property type="component" value="Chromosome"/>
</dbReference>
<comment type="catalytic activity">
    <reaction evidence="1 7">
        <text>a ribonucleoside 5'-phosphate + H2O = a ribonucleoside + phosphate</text>
        <dbReference type="Rhea" id="RHEA:12484"/>
        <dbReference type="ChEBI" id="CHEBI:15377"/>
        <dbReference type="ChEBI" id="CHEBI:18254"/>
        <dbReference type="ChEBI" id="CHEBI:43474"/>
        <dbReference type="ChEBI" id="CHEBI:58043"/>
        <dbReference type="EC" id="3.1.3.5"/>
    </reaction>
</comment>
<dbReference type="GO" id="GO:0004309">
    <property type="term" value="F:exopolyphosphatase activity"/>
    <property type="evidence" value="ECO:0007669"/>
    <property type="project" value="TreeGrafter"/>
</dbReference>
<dbReference type="FunCoup" id="E6W3U3">
    <property type="interactions" value="187"/>
</dbReference>
<evidence type="ECO:0000256" key="5">
    <source>
        <dbReference type="ARBA" id="ARBA00022741"/>
    </source>
</evidence>
<evidence type="ECO:0000256" key="2">
    <source>
        <dbReference type="ARBA" id="ARBA00011062"/>
    </source>
</evidence>
<dbReference type="InterPro" id="IPR030048">
    <property type="entry name" value="SurE"/>
</dbReference>
<comment type="function">
    <text evidence="7">Nucleotidase that shows phosphatase activity on nucleoside 5'-monophosphates.</text>
</comment>
<dbReference type="InParanoid" id="E6W3U3"/>
<dbReference type="SUPFAM" id="SSF64167">
    <property type="entry name" value="SurE-like"/>
    <property type="match status" value="1"/>
</dbReference>
<comment type="similarity">
    <text evidence="2 7">Belongs to the SurE nucleotidase family.</text>
</comment>
<keyword evidence="5 7" id="KW-0547">Nucleotide-binding</keyword>
<keyword evidence="3 7" id="KW-0963">Cytoplasm</keyword>
<keyword evidence="10" id="KW-1185">Reference proteome</keyword>
<feature type="binding site" evidence="7">
    <location>
        <position position="9"/>
    </location>
    <ligand>
        <name>a divalent metal cation</name>
        <dbReference type="ChEBI" id="CHEBI:60240"/>
    </ligand>
</feature>
<dbReference type="GO" id="GO:0005737">
    <property type="term" value="C:cytoplasm"/>
    <property type="evidence" value="ECO:0007669"/>
    <property type="project" value="UniProtKB-SubCell"/>
</dbReference>